<dbReference type="Gene3D" id="3.20.20.140">
    <property type="entry name" value="Metal-dependent hydrolases"/>
    <property type="match status" value="1"/>
</dbReference>
<evidence type="ECO:0000313" key="4">
    <source>
        <dbReference type="Proteomes" id="UP000298681"/>
    </source>
</evidence>
<dbReference type="SUPFAM" id="SSF51338">
    <property type="entry name" value="Composite domain of metallo-dependent hydrolases"/>
    <property type="match status" value="1"/>
</dbReference>
<keyword evidence="4" id="KW-1185">Reference proteome</keyword>
<dbReference type="SUPFAM" id="SSF51556">
    <property type="entry name" value="Metallo-dependent hydrolases"/>
    <property type="match status" value="1"/>
</dbReference>
<sequence length="413" mass="43739">MIRTILLALCLCATHAVAAADLAITGARVYPAPDAAPIDNATVLVRDSRIVAVGEADDVRVPEGAERIDGAGRVLVAGFWNSHVHLISPVLIEAGTQPADVLETQVRETFTRWGFTTLFDIGGLPGNAAALRRRVEADELDGPAILHVDAPFYPEHGTPVYVRELFQRPGVASGEVATADEARARARRQIAAGADGLKLFAGAIVGGEVGVLPMDVGIARAVVEEAHAAGKPVFAHPTNTQGIEIALASGVDVLAHTTPDSGPWDAALVQRLRAADVALVPTLTLFDHELRKEQVPAFVLQRFLDNATAQVRAYAEAGGTLLFGTDVDFIDHVDTRREFELLALAGLDWRQVLASLTTAPAQRFGQGDRTGRIAPGFAADLVLLGTDPAADSTGFADVEATIRGGRILYRRAD</sequence>
<dbReference type="InterPro" id="IPR011059">
    <property type="entry name" value="Metal-dep_hydrolase_composite"/>
</dbReference>
<dbReference type="EMBL" id="SPUH01000001">
    <property type="protein sequence ID" value="TKS54858.1"/>
    <property type="molecule type" value="Genomic_DNA"/>
</dbReference>
<dbReference type="AlphaFoldDB" id="A0A4Z1RDG1"/>
<dbReference type="PANTHER" id="PTHR43135">
    <property type="entry name" value="ALPHA-D-RIBOSE 1-METHYLPHOSPHONATE 5-TRIPHOSPHATE DIPHOSPHATASE"/>
    <property type="match status" value="1"/>
</dbReference>
<reference evidence="3 4" key="1">
    <citation type="submission" date="2019-01" db="EMBL/GenBank/DDBJ databases">
        <authorList>
            <person name="Zhang S."/>
        </authorList>
    </citation>
    <scope>NUCLEOTIDE SEQUENCE [LARGE SCALE GENOMIC DNA]</scope>
    <source>
        <strain evidence="3 4">1626</strain>
    </source>
</reference>
<gene>
    <name evidence="3" type="ORF">E4582_08865</name>
</gene>
<dbReference type="Gene3D" id="2.30.40.10">
    <property type="entry name" value="Urease, subunit C, domain 1"/>
    <property type="match status" value="1"/>
</dbReference>
<evidence type="ECO:0000313" key="3">
    <source>
        <dbReference type="EMBL" id="TKS54858.1"/>
    </source>
</evidence>
<dbReference type="Pfam" id="PF01979">
    <property type="entry name" value="Amidohydro_1"/>
    <property type="match status" value="1"/>
</dbReference>
<protein>
    <submittedName>
        <fullName evidence="3">Amidohydrolase</fullName>
    </submittedName>
</protein>
<evidence type="ECO:0000256" key="1">
    <source>
        <dbReference type="SAM" id="SignalP"/>
    </source>
</evidence>
<name>A0A4Z1RDG1_9GAMM</name>
<dbReference type="InterPro" id="IPR051781">
    <property type="entry name" value="Metallo-dep_Hydrolase"/>
</dbReference>
<proteinExistence type="predicted"/>
<feature type="signal peptide" evidence="1">
    <location>
        <begin position="1"/>
        <end position="18"/>
    </location>
</feature>
<comment type="caution">
    <text evidence="3">The sequence shown here is derived from an EMBL/GenBank/DDBJ whole genome shotgun (WGS) entry which is preliminary data.</text>
</comment>
<organism evidence="3 4">
    <name type="scientific">Luteimonas yindakuii</name>
    <dbReference type="NCBI Taxonomy" id="2565782"/>
    <lineage>
        <taxon>Bacteria</taxon>
        <taxon>Pseudomonadati</taxon>
        <taxon>Pseudomonadota</taxon>
        <taxon>Gammaproteobacteria</taxon>
        <taxon>Lysobacterales</taxon>
        <taxon>Lysobacteraceae</taxon>
        <taxon>Luteimonas</taxon>
    </lineage>
</organism>
<dbReference type="Proteomes" id="UP000298681">
    <property type="component" value="Unassembled WGS sequence"/>
</dbReference>
<feature type="chain" id="PRO_5021466061" evidence="1">
    <location>
        <begin position="19"/>
        <end position="413"/>
    </location>
</feature>
<keyword evidence="1" id="KW-0732">Signal</keyword>
<keyword evidence="3" id="KW-0378">Hydrolase</keyword>
<evidence type="ECO:0000259" key="2">
    <source>
        <dbReference type="Pfam" id="PF01979"/>
    </source>
</evidence>
<dbReference type="InterPro" id="IPR006680">
    <property type="entry name" value="Amidohydro-rel"/>
</dbReference>
<dbReference type="RefSeq" id="WP_134674215.1">
    <property type="nucleotide sequence ID" value="NZ_SPUH01000001.1"/>
</dbReference>
<accession>A0A4Z1RDG1</accession>
<dbReference type="InterPro" id="IPR032466">
    <property type="entry name" value="Metal_Hydrolase"/>
</dbReference>
<dbReference type="PANTHER" id="PTHR43135:SF3">
    <property type="entry name" value="ALPHA-D-RIBOSE 1-METHYLPHOSPHONATE 5-TRIPHOSPHATE DIPHOSPHATASE"/>
    <property type="match status" value="1"/>
</dbReference>
<feature type="domain" description="Amidohydrolase-related" evidence="2">
    <location>
        <begin position="74"/>
        <end position="407"/>
    </location>
</feature>
<dbReference type="GO" id="GO:0016810">
    <property type="term" value="F:hydrolase activity, acting on carbon-nitrogen (but not peptide) bonds"/>
    <property type="evidence" value="ECO:0007669"/>
    <property type="project" value="InterPro"/>
</dbReference>